<name>B4HRY7_DROSE</name>
<reference evidence="2 3" key="1">
    <citation type="journal article" date="2007" name="Nature">
        <title>Evolution of genes and genomes on the Drosophila phylogeny.</title>
        <authorList>
            <consortium name="Drosophila 12 Genomes Consortium"/>
            <person name="Clark A.G."/>
            <person name="Eisen M.B."/>
            <person name="Smith D.R."/>
            <person name="Bergman C.M."/>
            <person name="Oliver B."/>
            <person name="Markow T.A."/>
            <person name="Kaufman T.C."/>
            <person name="Kellis M."/>
            <person name="Gelbart W."/>
            <person name="Iyer V.N."/>
            <person name="Pollard D.A."/>
            <person name="Sackton T.B."/>
            <person name="Larracuente A.M."/>
            <person name="Singh N.D."/>
            <person name="Abad J.P."/>
            <person name="Abt D.N."/>
            <person name="Adryan B."/>
            <person name="Aguade M."/>
            <person name="Akashi H."/>
            <person name="Anderson W.W."/>
            <person name="Aquadro C.F."/>
            <person name="Ardell D.H."/>
            <person name="Arguello R."/>
            <person name="Artieri C.G."/>
            <person name="Barbash D.A."/>
            <person name="Barker D."/>
            <person name="Barsanti P."/>
            <person name="Batterham P."/>
            <person name="Batzoglou S."/>
            <person name="Begun D."/>
            <person name="Bhutkar A."/>
            <person name="Blanco E."/>
            <person name="Bosak S.A."/>
            <person name="Bradley R.K."/>
            <person name="Brand A.D."/>
            <person name="Brent M.R."/>
            <person name="Brooks A.N."/>
            <person name="Brown R.H."/>
            <person name="Butlin R.K."/>
            <person name="Caggese C."/>
            <person name="Calvi B.R."/>
            <person name="Bernardo de Carvalho A."/>
            <person name="Caspi A."/>
            <person name="Castrezana S."/>
            <person name="Celniker S.E."/>
            <person name="Chang J.L."/>
            <person name="Chapple C."/>
            <person name="Chatterji S."/>
            <person name="Chinwalla A."/>
            <person name="Civetta A."/>
            <person name="Clifton S.W."/>
            <person name="Comeron J.M."/>
            <person name="Costello J.C."/>
            <person name="Coyne J.A."/>
            <person name="Daub J."/>
            <person name="David R.G."/>
            <person name="Delcher A.L."/>
            <person name="Delehaunty K."/>
            <person name="Do C.B."/>
            <person name="Ebling H."/>
            <person name="Edwards K."/>
            <person name="Eickbush T."/>
            <person name="Evans J.D."/>
            <person name="Filipski A."/>
            <person name="Findeiss S."/>
            <person name="Freyhult E."/>
            <person name="Fulton L."/>
            <person name="Fulton R."/>
            <person name="Garcia A.C."/>
            <person name="Gardiner A."/>
            <person name="Garfield D.A."/>
            <person name="Garvin B.E."/>
            <person name="Gibson G."/>
            <person name="Gilbert D."/>
            <person name="Gnerre S."/>
            <person name="Godfrey J."/>
            <person name="Good R."/>
            <person name="Gotea V."/>
            <person name="Gravely B."/>
            <person name="Greenberg A.J."/>
            <person name="Griffiths-Jones S."/>
            <person name="Gross S."/>
            <person name="Guigo R."/>
            <person name="Gustafson E.A."/>
            <person name="Haerty W."/>
            <person name="Hahn M.W."/>
            <person name="Halligan D.L."/>
            <person name="Halpern A.L."/>
            <person name="Halter G.M."/>
            <person name="Han M.V."/>
            <person name="Heger A."/>
            <person name="Hillier L."/>
            <person name="Hinrichs A.S."/>
            <person name="Holmes I."/>
            <person name="Hoskins R.A."/>
            <person name="Hubisz M.J."/>
            <person name="Hultmark D."/>
            <person name="Huntley M.A."/>
            <person name="Jaffe D.B."/>
            <person name="Jagadeeshan S."/>
            <person name="Jeck W.R."/>
            <person name="Johnson J."/>
            <person name="Jones C.D."/>
            <person name="Jordan W.C."/>
            <person name="Karpen G.H."/>
            <person name="Kataoka E."/>
            <person name="Keightley P.D."/>
            <person name="Kheradpour P."/>
            <person name="Kirkness E.F."/>
            <person name="Koerich L.B."/>
            <person name="Kristiansen K."/>
            <person name="Kudrna D."/>
            <person name="Kulathinal R.J."/>
            <person name="Kumar S."/>
            <person name="Kwok R."/>
            <person name="Lander E."/>
            <person name="Langley C.H."/>
            <person name="Lapoint R."/>
            <person name="Lazzaro B.P."/>
            <person name="Lee S.J."/>
            <person name="Levesque L."/>
            <person name="Li R."/>
            <person name="Lin C.F."/>
            <person name="Lin M.F."/>
            <person name="Lindblad-Toh K."/>
            <person name="Llopart A."/>
            <person name="Long M."/>
            <person name="Low L."/>
            <person name="Lozovsky E."/>
            <person name="Lu J."/>
            <person name="Luo M."/>
            <person name="Machado C.A."/>
            <person name="Makalowski W."/>
            <person name="Marzo M."/>
            <person name="Matsuda M."/>
            <person name="Matzkin L."/>
            <person name="McAllister B."/>
            <person name="McBride C.S."/>
            <person name="McKernan B."/>
            <person name="McKernan K."/>
            <person name="Mendez-Lago M."/>
            <person name="Minx P."/>
            <person name="Mollenhauer M.U."/>
            <person name="Montooth K."/>
            <person name="Mount S.M."/>
            <person name="Mu X."/>
            <person name="Myers E."/>
            <person name="Negre B."/>
            <person name="Newfeld S."/>
            <person name="Nielsen R."/>
            <person name="Noor M.A."/>
            <person name="O'Grady P."/>
            <person name="Pachter L."/>
            <person name="Papaceit M."/>
            <person name="Parisi M.J."/>
            <person name="Parisi M."/>
            <person name="Parts L."/>
            <person name="Pedersen J.S."/>
            <person name="Pesole G."/>
            <person name="Phillippy A.M."/>
            <person name="Ponting C.P."/>
            <person name="Pop M."/>
            <person name="Porcelli D."/>
            <person name="Powell J.R."/>
            <person name="Prohaska S."/>
            <person name="Pruitt K."/>
            <person name="Puig M."/>
            <person name="Quesneville H."/>
            <person name="Ram K.R."/>
            <person name="Rand D."/>
            <person name="Rasmussen M.D."/>
            <person name="Reed L.K."/>
            <person name="Reenan R."/>
            <person name="Reily A."/>
            <person name="Remington K.A."/>
            <person name="Rieger T.T."/>
            <person name="Ritchie M.G."/>
            <person name="Robin C."/>
            <person name="Rogers Y.H."/>
            <person name="Rohde C."/>
            <person name="Rozas J."/>
            <person name="Rubenfield M.J."/>
            <person name="Ruiz A."/>
            <person name="Russo S."/>
            <person name="Salzberg S.L."/>
            <person name="Sanchez-Gracia A."/>
            <person name="Saranga D.J."/>
            <person name="Sato H."/>
            <person name="Schaeffer S.W."/>
            <person name="Schatz M.C."/>
            <person name="Schlenke T."/>
            <person name="Schwartz R."/>
            <person name="Segarra C."/>
            <person name="Singh R.S."/>
            <person name="Sirot L."/>
            <person name="Sirota M."/>
            <person name="Sisneros N.B."/>
            <person name="Smith C.D."/>
            <person name="Smith T.F."/>
            <person name="Spieth J."/>
            <person name="Stage D.E."/>
            <person name="Stark A."/>
            <person name="Stephan W."/>
            <person name="Strausberg R.L."/>
            <person name="Strempel S."/>
            <person name="Sturgill D."/>
            <person name="Sutton G."/>
            <person name="Sutton G.G."/>
            <person name="Tao W."/>
            <person name="Teichmann S."/>
            <person name="Tobari Y.N."/>
            <person name="Tomimura Y."/>
            <person name="Tsolas J.M."/>
            <person name="Valente V.L."/>
            <person name="Venter E."/>
            <person name="Venter J.C."/>
            <person name="Vicario S."/>
            <person name="Vieira F.G."/>
            <person name="Vilella A.J."/>
            <person name="Villasante A."/>
            <person name="Walenz B."/>
            <person name="Wang J."/>
            <person name="Wasserman M."/>
            <person name="Watts T."/>
            <person name="Wilson D."/>
            <person name="Wilson R.K."/>
            <person name="Wing R.A."/>
            <person name="Wolfner M.F."/>
            <person name="Wong A."/>
            <person name="Wong G.K."/>
            <person name="Wu C.I."/>
            <person name="Wu G."/>
            <person name="Yamamoto D."/>
            <person name="Yang H.P."/>
            <person name="Yang S.P."/>
            <person name="Yorke J.A."/>
            <person name="Yoshida K."/>
            <person name="Zdobnov E."/>
            <person name="Zhang P."/>
            <person name="Zhang Y."/>
            <person name="Zimin A.V."/>
            <person name="Baldwin J."/>
            <person name="Abdouelleil A."/>
            <person name="Abdulkadir J."/>
            <person name="Abebe A."/>
            <person name="Abera B."/>
            <person name="Abreu J."/>
            <person name="Acer S.C."/>
            <person name="Aftuck L."/>
            <person name="Alexander A."/>
            <person name="An P."/>
            <person name="Anderson E."/>
            <person name="Anderson S."/>
            <person name="Arachi H."/>
            <person name="Azer M."/>
            <person name="Bachantsang P."/>
            <person name="Barry A."/>
            <person name="Bayul T."/>
            <person name="Berlin A."/>
            <person name="Bessette D."/>
            <person name="Bloom T."/>
            <person name="Blye J."/>
            <person name="Boguslavskiy L."/>
            <person name="Bonnet C."/>
            <person name="Boukhgalter B."/>
            <person name="Bourzgui I."/>
            <person name="Brown A."/>
            <person name="Cahill P."/>
            <person name="Channer S."/>
            <person name="Cheshatsang Y."/>
            <person name="Chuda L."/>
            <person name="Citroen M."/>
            <person name="Collymore A."/>
            <person name="Cooke P."/>
            <person name="Costello M."/>
            <person name="D'Aco K."/>
            <person name="Daza R."/>
            <person name="De Haan G."/>
            <person name="DeGray S."/>
            <person name="DeMaso C."/>
            <person name="Dhargay N."/>
            <person name="Dooley K."/>
            <person name="Dooley E."/>
            <person name="Doricent M."/>
            <person name="Dorje P."/>
            <person name="Dorjee K."/>
            <person name="Dupes A."/>
            <person name="Elong R."/>
            <person name="Falk J."/>
            <person name="Farina A."/>
            <person name="Faro S."/>
            <person name="Ferguson D."/>
            <person name="Fisher S."/>
            <person name="Foley C.D."/>
            <person name="Franke A."/>
            <person name="Friedrich D."/>
            <person name="Gadbois L."/>
            <person name="Gearin G."/>
            <person name="Gearin C.R."/>
            <person name="Giannoukos G."/>
            <person name="Goode T."/>
            <person name="Graham J."/>
            <person name="Grandbois E."/>
            <person name="Grewal S."/>
            <person name="Gyaltsen K."/>
            <person name="Hafez N."/>
            <person name="Hagos B."/>
            <person name="Hall J."/>
            <person name="Henson C."/>
            <person name="Hollinger A."/>
            <person name="Honan T."/>
            <person name="Huard M.D."/>
            <person name="Hughes L."/>
            <person name="Hurhula B."/>
            <person name="Husby M.E."/>
            <person name="Kamat A."/>
            <person name="Kanga B."/>
            <person name="Kashin S."/>
            <person name="Khazanovich D."/>
            <person name="Kisner P."/>
            <person name="Lance K."/>
            <person name="Lara M."/>
            <person name="Lee W."/>
            <person name="Lennon N."/>
            <person name="Letendre F."/>
            <person name="LeVine R."/>
            <person name="Lipovsky A."/>
            <person name="Liu X."/>
            <person name="Liu J."/>
            <person name="Liu S."/>
            <person name="Lokyitsang T."/>
            <person name="Lokyitsang Y."/>
            <person name="Lubonja R."/>
            <person name="Lui A."/>
            <person name="MacDonald P."/>
            <person name="Magnisalis V."/>
            <person name="Maru K."/>
            <person name="Matthews C."/>
            <person name="McCusker W."/>
            <person name="McDonough S."/>
            <person name="Mehta T."/>
            <person name="Meldrim J."/>
            <person name="Meneus L."/>
            <person name="Mihai O."/>
            <person name="Mihalev A."/>
            <person name="Mihova T."/>
            <person name="Mittelman R."/>
            <person name="Mlenga V."/>
            <person name="Montmayeur A."/>
            <person name="Mulrain L."/>
            <person name="Navidi A."/>
            <person name="Naylor J."/>
            <person name="Negash T."/>
            <person name="Nguyen T."/>
            <person name="Nguyen N."/>
            <person name="Nicol R."/>
            <person name="Norbu C."/>
            <person name="Norbu N."/>
            <person name="Novod N."/>
            <person name="O'Neill B."/>
            <person name="Osman S."/>
            <person name="Markiewicz E."/>
            <person name="Oyono O.L."/>
            <person name="Patti C."/>
            <person name="Phunkhang P."/>
            <person name="Pierre F."/>
            <person name="Priest M."/>
            <person name="Raghuraman S."/>
            <person name="Rege F."/>
            <person name="Reyes R."/>
            <person name="Rise C."/>
            <person name="Rogov P."/>
            <person name="Ross K."/>
            <person name="Ryan E."/>
            <person name="Settipalli S."/>
            <person name="Shea T."/>
            <person name="Sherpa N."/>
            <person name="Shi L."/>
            <person name="Shih D."/>
            <person name="Sparrow T."/>
            <person name="Spaulding J."/>
            <person name="Stalker J."/>
            <person name="Stange-Thomann N."/>
            <person name="Stavropoulos S."/>
            <person name="Stone C."/>
            <person name="Strader C."/>
            <person name="Tesfaye S."/>
            <person name="Thomson T."/>
            <person name="Thoulutsang Y."/>
            <person name="Thoulutsang D."/>
            <person name="Topham K."/>
            <person name="Topping I."/>
            <person name="Tsamla T."/>
            <person name="Vassiliev H."/>
            <person name="Vo A."/>
            <person name="Wangchuk T."/>
            <person name="Wangdi T."/>
            <person name="Weiand M."/>
            <person name="Wilkinson J."/>
            <person name="Wilson A."/>
            <person name="Yadav S."/>
            <person name="Young G."/>
            <person name="Yu Q."/>
            <person name="Zembek L."/>
            <person name="Zhong D."/>
            <person name="Zimmer A."/>
            <person name="Zwirko Z."/>
            <person name="Jaffe D.B."/>
            <person name="Alvarez P."/>
            <person name="Brockman W."/>
            <person name="Butler J."/>
            <person name="Chin C."/>
            <person name="Gnerre S."/>
            <person name="Grabherr M."/>
            <person name="Kleber M."/>
            <person name="Mauceli E."/>
            <person name="MacCallum I."/>
        </authorList>
    </citation>
    <scope>NUCLEOTIDE SEQUENCE [LARGE SCALE GENOMIC DNA]</scope>
    <source>
        <strain evidence="3">Rob3c / Tucson 14021-0248.25</strain>
    </source>
</reference>
<sequence>MDMDMDVAVDVAPLSDPRDPDIPHSAHVPVDGRRISWKVAGGWRSAAGGAMANGRWLRWSAKMECCAQWNAEL</sequence>
<feature type="compositionally biased region" description="Basic and acidic residues" evidence="1">
    <location>
        <begin position="16"/>
        <end position="27"/>
    </location>
</feature>
<gene>
    <name evidence="2" type="primary">Dsec\GM21043</name>
    <name evidence="2" type="ORF">Dsec_GM21043</name>
</gene>
<accession>B4HRY7</accession>
<dbReference type="OMA" id="AKMECCA"/>
<protein>
    <submittedName>
        <fullName evidence="2">GM21043</fullName>
    </submittedName>
</protein>
<evidence type="ECO:0000313" key="3">
    <source>
        <dbReference type="Proteomes" id="UP000001292"/>
    </source>
</evidence>
<proteinExistence type="predicted"/>
<dbReference type="HOGENOM" id="CLU_2852009_0_0_1"/>
<dbReference type="PhylomeDB" id="B4HRY7"/>
<organism evidence="3">
    <name type="scientific">Drosophila sechellia</name>
    <name type="common">Fruit fly</name>
    <dbReference type="NCBI Taxonomy" id="7238"/>
    <lineage>
        <taxon>Eukaryota</taxon>
        <taxon>Metazoa</taxon>
        <taxon>Ecdysozoa</taxon>
        <taxon>Arthropoda</taxon>
        <taxon>Hexapoda</taxon>
        <taxon>Insecta</taxon>
        <taxon>Pterygota</taxon>
        <taxon>Neoptera</taxon>
        <taxon>Endopterygota</taxon>
        <taxon>Diptera</taxon>
        <taxon>Brachycera</taxon>
        <taxon>Muscomorpha</taxon>
        <taxon>Ephydroidea</taxon>
        <taxon>Drosophilidae</taxon>
        <taxon>Drosophila</taxon>
        <taxon>Sophophora</taxon>
    </lineage>
</organism>
<dbReference type="EMBL" id="CH480816">
    <property type="protein sequence ID" value="EDW46950.1"/>
    <property type="molecule type" value="Genomic_DNA"/>
</dbReference>
<evidence type="ECO:0000256" key="1">
    <source>
        <dbReference type="SAM" id="MobiDB-lite"/>
    </source>
</evidence>
<feature type="region of interest" description="Disordered" evidence="1">
    <location>
        <begin position="1"/>
        <end position="27"/>
    </location>
</feature>
<keyword evidence="3" id="KW-1185">Reference proteome</keyword>
<dbReference type="AlphaFoldDB" id="B4HRY7"/>
<dbReference type="Proteomes" id="UP000001292">
    <property type="component" value="Unassembled WGS sequence"/>
</dbReference>
<evidence type="ECO:0000313" key="2">
    <source>
        <dbReference type="EMBL" id="EDW46950.1"/>
    </source>
</evidence>